<evidence type="ECO:0000313" key="5">
    <source>
        <dbReference type="EMBL" id="EXX74292.1"/>
    </source>
</evidence>
<name>A0A015JXN9_RHIIW</name>
<dbReference type="Proteomes" id="UP000022910">
    <property type="component" value="Unassembled WGS sequence"/>
</dbReference>
<reference evidence="5 6" key="1">
    <citation type="submission" date="2014-02" db="EMBL/GenBank/DDBJ databases">
        <title>Single nucleus genome sequencing reveals high similarity among nuclei of an endomycorrhizal fungus.</title>
        <authorList>
            <person name="Lin K."/>
            <person name="Geurts R."/>
            <person name="Zhang Z."/>
            <person name="Limpens E."/>
            <person name="Saunders D.G."/>
            <person name="Mu D."/>
            <person name="Pang E."/>
            <person name="Cao H."/>
            <person name="Cha H."/>
            <person name="Lin T."/>
            <person name="Zhou Q."/>
            <person name="Shang Y."/>
            <person name="Li Y."/>
            <person name="Ivanov S."/>
            <person name="Sharma T."/>
            <person name="Velzen R.V."/>
            <person name="Ruijter N.D."/>
            <person name="Aanen D.K."/>
            <person name="Win J."/>
            <person name="Kamoun S."/>
            <person name="Bisseling T."/>
            <person name="Huang S."/>
        </authorList>
    </citation>
    <scope>NUCLEOTIDE SEQUENCE [LARGE SCALE GENOMIC DNA]</scope>
    <source>
        <strain evidence="6">DAOM197198w</strain>
    </source>
</reference>
<dbReference type="InterPro" id="IPR008929">
    <property type="entry name" value="Chondroitin_lyas"/>
</dbReference>
<dbReference type="EMBL" id="JEMT01013029">
    <property type="protein sequence ID" value="EXX74292.1"/>
    <property type="molecule type" value="Genomic_DNA"/>
</dbReference>
<evidence type="ECO:0000256" key="3">
    <source>
        <dbReference type="SAM" id="Phobius"/>
    </source>
</evidence>
<dbReference type="OrthoDB" id="63533at2759"/>
<feature type="domain" description="Alginate lyase" evidence="4">
    <location>
        <begin position="73"/>
        <end position="355"/>
    </location>
</feature>
<keyword evidence="6" id="KW-1185">Reference proteome</keyword>
<sequence length="462" mass="52797">MKNIQIFTIIFIINLCMSLKTIIAQISLKVDYVTIEGLEYFKSHNFSSNNPNPALKSINSTASIALKNDSPYSVMNTTVTPPNGNKREYISYAPYLWPSCKGIKNVTDPETQCPYKPRDGLYNPDVRNLSDPVDSRNMVRDVLSLSIFYQLHGDENFAEKAVQLLDTWFVNEETSMLPEVIYGQIKRGPGEWKGREEGILDTRLYVYIPVAVRILEKSRAWNDNIDKGIRNWISDFSNWLMNSNLGKQAFKRSNNHATFYVAQLATYLEFSGRIDEARNLIRKFSETTFQNMILKSGEQPMESKRTKPYHYQCFNLEALTYIALLSQKINGTNLWEIRTKDGATIQNAVDYLIPLKNQDAGQEGEAILLPALYKARDYYGDRSGKYANTISKFLKTTNGASEWWTIYSPKSLRDGNVKNSNGKSYNYDNYDSYSENSATSLFGTSLYAMLSFGLGVFFVFLY</sequence>
<evidence type="ECO:0000313" key="6">
    <source>
        <dbReference type="Proteomes" id="UP000022910"/>
    </source>
</evidence>
<keyword evidence="3" id="KW-0812">Transmembrane</keyword>
<dbReference type="GO" id="GO:0016829">
    <property type="term" value="F:lyase activity"/>
    <property type="evidence" value="ECO:0007669"/>
    <property type="project" value="UniProtKB-KW"/>
</dbReference>
<dbReference type="AlphaFoldDB" id="A0A015JXN9"/>
<dbReference type="HOGENOM" id="CLU_031144_1_0_1"/>
<dbReference type="InterPro" id="IPR008397">
    <property type="entry name" value="Alginate_lyase_dom"/>
</dbReference>
<dbReference type="STRING" id="1432141.A0A015JXN9"/>
<dbReference type="Pfam" id="PF05426">
    <property type="entry name" value="Alginate_lyase"/>
    <property type="match status" value="1"/>
</dbReference>
<dbReference type="Gene3D" id="1.50.10.100">
    <property type="entry name" value="Chondroitin AC/alginate lyase"/>
    <property type="match status" value="1"/>
</dbReference>
<proteinExistence type="predicted"/>
<organism evidence="5 6">
    <name type="scientific">Rhizophagus irregularis (strain DAOM 197198w)</name>
    <name type="common">Glomus intraradices</name>
    <dbReference type="NCBI Taxonomy" id="1432141"/>
    <lineage>
        <taxon>Eukaryota</taxon>
        <taxon>Fungi</taxon>
        <taxon>Fungi incertae sedis</taxon>
        <taxon>Mucoromycota</taxon>
        <taxon>Glomeromycotina</taxon>
        <taxon>Glomeromycetes</taxon>
        <taxon>Glomerales</taxon>
        <taxon>Glomeraceae</taxon>
        <taxon>Rhizophagus</taxon>
    </lineage>
</organism>
<keyword evidence="3" id="KW-0472">Membrane</keyword>
<comment type="caution">
    <text evidence="5">The sequence shown here is derived from an EMBL/GenBank/DDBJ whole genome shotgun (WGS) entry which is preliminary data.</text>
</comment>
<keyword evidence="3" id="KW-1133">Transmembrane helix</keyword>
<protein>
    <recommendedName>
        <fullName evidence="4">Alginate lyase domain-containing protein</fullName>
    </recommendedName>
</protein>
<gene>
    <name evidence="5" type="ORF">RirG_052460</name>
</gene>
<evidence type="ECO:0000256" key="1">
    <source>
        <dbReference type="ARBA" id="ARBA00022729"/>
    </source>
</evidence>
<dbReference type="GO" id="GO:0042597">
    <property type="term" value="C:periplasmic space"/>
    <property type="evidence" value="ECO:0007669"/>
    <property type="project" value="InterPro"/>
</dbReference>
<evidence type="ECO:0000259" key="4">
    <source>
        <dbReference type="Pfam" id="PF05426"/>
    </source>
</evidence>
<feature type="transmembrane region" description="Helical" evidence="3">
    <location>
        <begin position="441"/>
        <end position="461"/>
    </location>
</feature>
<evidence type="ECO:0000256" key="2">
    <source>
        <dbReference type="ARBA" id="ARBA00023239"/>
    </source>
</evidence>
<keyword evidence="1" id="KW-0732">Signal</keyword>
<dbReference type="SUPFAM" id="SSF48230">
    <property type="entry name" value="Chondroitin AC/alginate lyase"/>
    <property type="match status" value="1"/>
</dbReference>
<accession>A0A015JXN9</accession>
<keyword evidence="2" id="KW-0456">Lyase</keyword>
<dbReference type="OMA" id="QAFNIEA"/>